<reference evidence="2" key="2">
    <citation type="submission" date="2013-04" db="EMBL/GenBank/DDBJ databases">
        <title>Bisphenol A degrading Sphingobium sp. strain BiD32.</title>
        <authorList>
            <person name="Nielsen J.L."/>
            <person name="Zhou N.A."/>
            <person name="Kjeldal H."/>
        </authorList>
    </citation>
    <scope>NUCLEOTIDE SEQUENCE [LARGE SCALE GENOMIC DNA]</scope>
    <source>
        <strain evidence="2">BiD32</strain>
    </source>
</reference>
<name>N1MJF8_9SPHN</name>
<dbReference type="AlphaFoldDB" id="N1MJF8"/>
<comment type="caution">
    <text evidence="1">The sequence shown here is derived from an EMBL/GenBank/DDBJ whole genome shotgun (WGS) entry which is preliminary data.</text>
</comment>
<sequence>MVSLCDVHAEYDDLPTHMAVGAMEFRVVLSASQVVSLDAAASGQLSLLKEA</sequence>
<organism evidence="1 2">
    <name type="scientific">Sphingobium indicum BiD32</name>
    <dbReference type="NCBI Taxonomy" id="1301087"/>
    <lineage>
        <taxon>Bacteria</taxon>
        <taxon>Pseudomonadati</taxon>
        <taxon>Pseudomonadota</taxon>
        <taxon>Alphaproteobacteria</taxon>
        <taxon>Sphingomonadales</taxon>
        <taxon>Sphingomonadaceae</taxon>
        <taxon>Sphingobium</taxon>
    </lineage>
</organism>
<proteinExistence type="predicted"/>
<gene>
    <name evidence="1" type="ORF">EBBID32_16690</name>
</gene>
<dbReference type="EMBL" id="CAVK010000074">
    <property type="protein sequence ID" value="CCW17330.1"/>
    <property type="molecule type" value="Genomic_DNA"/>
</dbReference>
<evidence type="ECO:0000313" key="2">
    <source>
        <dbReference type="Proteomes" id="UP000013201"/>
    </source>
</evidence>
<dbReference type="Proteomes" id="UP000013201">
    <property type="component" value="Unassembled WGS sequence"/>
</dbReference>
<protein>
    <submittedName>
        <fullName evidence="1">Uncharacterized protein</fullName>
    </submittedName>
</protein>
<evidence type="ECO:0000313" key="1">
    <source>
        <dbReference type="EMBL" id="CCW17330.1"/>
    </source>
</evidence>
<accession>N1MJF8</accession>
<keyword evidence="2" id="KW-1185">Reference proteome</keyword>
<reference evidence="1 2" key="1">
    <citation type="submission" date="2013-03" db="EMBL/GenBank/DDBJ databases">
        <authorList>
            <person name="Le V."/>
        </authorList>
    </citation>
    <scope>NUCLEOTIDE SEQUENCE [LARGE SCALE GENOMIC DNA]</scope>
    <source>
        <strain evidence="1 2">BiD32</strain>
    </source>
</reference>